<name>A0ABP8IPL0_9GAMM</name>
<keyword evidence="7 8" id="KW-0411">Iron-sulfur</keyword>
<feature type="binding site" evidence="8">
    <location>
        <position position="430"/>
    </location>
    <ligand>
        <name>[4Fe-4S] cluster</name>
        <dbReference type="ChEBI" id="CHEBI:49883"/>
        <label>1</label>
    </ligand>
</feature>
<evidence type="ECO:0000313" key="11">
    <source>
        <dbReference type="EMBL" id="GAA4364800.1"/>
    </source>
</evidence>
<dbReference type="PANTHER" id="PTHR43034:SF2">
    <property type="entry name" value="ION-TRANSLOCATING OXIDOREDUCTASE COMPLEX SUBUNIT C"/>
    <property type="match status" value="1"/>
</dbReference>
<sequence>MERSSPTPKSRASEIPIYEIPGGIHPEEHKLRSSQPEIKRLPLASEFIINLKGQAGNRSLPIVEVGDTVLKGQVIAECDGIFSAYQHAPTSGEVVAIEKRTIAHPSGLDDLCIVIKADGEDRWCELTPTHSLDDMDREAVLAQIFEKGVVGLGGASFPSHIKLKQHEGIHTLIINAAECEPYITCDDKLMQEHAKEVLLGAEIISKLYQDIDIVIGIEDNKPQAIDAIQQAREALKLSNIKLGVVPTKYPSGGEKQLIQLLTGKEVPHGKLPADLGLVMHNVGTCYAIQQALNEGKPLVERLVTLTGDSCNTPGNYWVPFGTPVNHLVQATKSETPKRLIMGGPMMGYQLPSADVGIVKATNCIIMAADGELGLDQTALPCIRCGACMDACPASLLPQQLFWHAQADEFDKAEEYDLFDCIECGACAYVCPSHIPLVQHYRYAKSTIRNKRVEKIKAEKARERYEARQERLERVKREKAERHRKAAEARKKAAQEAGKKDEKKAAVQAALARVQAKKKAQQAEGSDNSEPSSDKDNSDKNNSEGNN</sequence>
<keyword evidence="8" id="KW-1278">Translocase</keyword>
<organism evidence="11 12">
    <name type="scientific">Kangiella marina</name>
    <dbReference type="NCBI Taxonomy" id="1079178"/>
    <lineage>
        <taxon>Bacteria</taxon>
        <taxon>Pseudomonadati</taxon>
        <taxon>Pseudomonadota</taxon>
        <taxon>Gammaproteobacteria</taxon>
        <taxon>Kangiellales</taxon>
        <taxon>Kangiellaceae</taxon>
        <taxon>Kangiella</taxon>
    </lineage>
</organism>
<evidence type="ECO:0000256" key="1">
    <source>
        <dbReference type="ARBA" id="ARBA00022448"/>
    </source>
</evidence>
<dbReference type="InterPro" id="IPR017896">
    <property type="entry name" value="4Fe4S_Fe-S-bd"/>
</dbReference>
<keyword evidence="5 8" id="KW-0249">Electron transport</keyword>
<feature type="binding site" evidence="8">
    <location>
        <position position="426"/>
    </location>
    <ligand>
        <name>[4Fe-4S] cluster</name>
        <dbReference type="ChEBI" id="CHEBI:49883"/>
        <label>2</label>
    </ligand>
</feature>
<evidence type="ECO:0000256" key="5">
    <source>
        <dbReference type="ARBA" id="ARBA00022982"/>
    </source>
</evidence>
<dbReference type="EMBL" id="BAABFV010000002">
    <property type="protein sequence ID" value="GAA4364800.1"/>
    <property type="molecule type" value="Genomic_DNA"/>
</dbReference>
<feature type="compositionally biased region" description="Basic and acidic residues" evidence="9">
    <location>
        <begin position="465"/>
        <end position="504"/>
    </location>
</feature>
<keyword evidence="2 8" id="KW-0004">4Fe-4S</keyword>
<feature type="binding site" evidence="8">
    <location>
        <position position="391"/>
    </location>
    <ligand>
        <name>[4Fe-4S] cluster</name>
        <dbReference type="ChEBI" id="CHEBI:49883"/>
        <label>2</label>
    </ligand>
</feature>
<dbReference type="RefSeq" id="WP_345293213.1">
    <property type="nucleotide sequence ID" value="NZ_BAABFV010000002.1"/>
</dbReference>
<feature type="compositionally biased region" description="Basic and acidic residues" evidence="9">
    <location>
        <begin position="531"/>
        <end position="546"/>
    </location>
</feature>
<keyword evidence="1 8" id="KW-0813">Transport</keyword>
<evidence type="ECO:0000256" key="7">
    <source>
        <dbReference type="ARBA" id="ARBA00023014"/>
    </source>
</evidence>
<feature type="region of interest" description="Disordered" evidence="9">
    <location>
        <begin position="465"/>
        <end position="546"/>
    </location>
</feature>
<comment type="similarity">
    <text evidence="8">Belongs to the 4Fe4S bacterial-type ferredoxin family. RnfC subfamily.</text>
</comment>
<proteinExistence type="inferred from homology"/>
<dbReference type="EC" id="7.-.-.-" evidence="8"/>
<keyword evidence="8" id="KW-0472">Membrane</keyword>
<keyword evidence="8" id="KW-1003">Cell membrane</keyword>
<dbReference type="Gene3D" id="3.40.50.11540">
    <property type="entry name" value="NADH-ubiquinone oxidoreductase 51kDa subunit"/>
    <property type="match status" value="1"/>
</dbReference>
<dbReference type="SUPFAM" id="SSF46548">
    <property type="entry name" value="alpha-helical ferredoxin"/>
    <property type="match status" value="1"/>
</dbReference>
<dbReference type="PANTHER" id="PTHR43034">
    <property type="entry name" value="ION-TRANSLOCATING OXIDOREDUCTASE COMPLEX SUBUNIT C"/>
    <property type="match status" value="1"/>
</dbReference>
<evidence type="ECO:0000256" key="2">
    <source>
        <dbReference type="ARBA" id="ARBA00022485"/>
    </source>
</evidence>
<feature type="domain" description="4Fe-4S ferredoxin-type" evidence="10">
    <location>
        <begin position="411"/>
        <end position="440"/>
    </location>
</feature>
<evidence type="ECO:0000256" key="8">
    <source>
        <dbReference type="HAMAP-Rule" id="MF_00461"/>
    </source>
</evidence>
<feature type="binding site" evidence="8">
    <location>
        <position position="423"/>
    </location>
    <ligand>
        <name>[4Fe-4S] cluster</name>
        <dbReference type="ChEBI" id="CHEBI:49883"/>
        <label>2</label>
    </ligand>
</feature>
<protein>
    <recommendedName>
        <fullName evidence="8">Ion-translocating oxidoreductase complex subunit C</fullName>
        <ecNumber evidence="8">7.-.-.-</ecNumber>
    </recommendedName>
    <alternativeName>
        <fullName evidence="8">Rnf electron transport complex subunit C</fullName>
    </alternativeName>
</protein>
<comment type="cofactor">
    <cofactor evidence="8">
        <name>[4Fe-4S] cluster</name>
        <dbReference type="ChEBI" id="CHEBI:49883"/>
    </cofactor>
    <text evidence="8">Binds 2 [4Fe-4S] clusters per subunit.</text>
</comment>
<dbReference type="PROSITE" id="PS00198">
    <property type="entry name" value="4FE4S_FER_1"/>
    <property type="match status" value="1"/>
</dbReference>
<gene>
    <name evidence="11" type="primary">rsxC</name>
    <name evidence="8" type="synonym">rnfC</name>
    <name evidence="11" type="ORF">GCM10023151_21390</name>
</gene>
<dbReference type="InterPro" id="IPR010208">
    <property type="entry name" value="Ion_transpt_RnfC/RsxC"/>
</dbReference>
<keyword evidence="12" id="KW-1185">Reference proteome</keyword>
<comment type="caution">
    <text evidence="11">The sequence shown here is derived from an EMBL/GenBank/DDBJ whole genome shotgun (WGS) entry which is preliminary data.</text>
</comment>
<dbReference type="Pfam" id="PF12838">
    <property type="entry name" value="Fer4_7"/>
    <property type="match status" value="1"/>
</dbReference>
<feature type="compositionally biased region" description="Low complexity" evidence="9">
    <location>
        <begin position="521"/>
        <end position="530"/>
    </location>
</feature>
<dbReference type="NCBIfam" id="TIGR01945">
    <property type="entry name" value="rnfC"/>
    <property type="match status" value="1"/>
</dbReference>
<dbReference type="NCBIfam" id="NF003454">
    <property type="entry name" value="PRK05035.1"/>
    <property type="match status" value="1"/>
</dbReference>
<dbReference type="Pfam" id="PF01512">
    <property type="entry name" value="Complex1_51K"/>
    <property type="match status" value="1"/>
</dbReference>
<evidence type="ECO:0000256" key="9">
    <source>
        <dbReference type="SAM" id="MobiDB-lite"/>
    </source>
</evidence>
<dbReference type="InterPro" id="IPR026902">
    <property type="entry name" value="RnfC_N"/>
</dbReference>
<dbReference type="InterPro" id="IPR011538">
    <property type="entry name" value="Nuo51_FMN-bd"/>
</dbReference>
<dbReference type="Proteomes" id="UP001501011">
    <property type="component" value="Unassembled WGS sequence"/>
</dbReference>
<keyword evidence="4 8" id="KW-0677">Repeat</keyword>
<evidence type="ECO:0000313" key="12">
    <source>
        <dbReference type="Proteomes" id="UP001501011"/>
    </source>
</evidence>
<feature type="binding site" evidence="8">
    <location>
        <position position="384"/>
    </location>
    <ligand>
        <name>[4Fe-4S] cluster</name>
        <dbReference type="ChEBI" id="CHEBI:49883"/>
        <label>1</label>
    </ligand>
</feature>
<keyword evidence="6 8" id="KW-0408">Iron</keyword>
<evidence type="ECO:0000256" key="4">
    <source>
        <dbReference type="ARBA" id="ARBA00022737"/>
    </source>
</evidence>
<evidence type="ECO:0000256" key="3">
    <source>
        <dbReference type="ARBA" id="ARBA00022723"/>
    </source>
</evidence>
<dbReference type="Pfam" id="PF13375">
    <property type="entry name" value="RnfC_N"/>
    <property type="match status" value="1"/>
</dbReference>
<feature type="binding site" evidence="8">
    <location>
        <position position="387"/>
    </location>
    <ligand>
        <name>[4Fe-4S] cluster</name>
        <dbReference type="ChEBI" id="CHEBI:49883"/>
        <label>1</label>
    </ligand>
</feature>
<reference evidence="12" key="1">
    <citation type="journal article" date="2019" name="Int. J. Syst. Evol. Microbiol.">
        <title>The Global Catalogue of Microorganisms (GCM) 10K type strain sequencing project: providing services to taxonomists for standard genome sequencing and annotation.</title>
        <authorList>
            <consortium name="The Broad Institute Genomics Platform"/>
            <consortium name="The Broad Institute Genome Sequencing Center for Infectious Disease"/>
            <person name="Wu L."/>
            <person name="Ma J."/>
        </authorList>
    </citation>
    <scope>NUCLEOTIDE SEQUENCE [LARGE SCALE GENOMIC DNA]</scope>
    <source>
        <strain evidence="12">JCM 17728</strain>
    </source>
</reference>
<keyword evidence="8" id="KW-0997">Cell inner membrane</keyword>
<keyword evidence="3 8" id="KW-0479">Metal-binding</keyword>
<dbReference type="Gene3D" id="3.30.70.20">
    <property type="match status" value="1"/>
</dbReference>
<dbReference type="InterPro" id="IPR037225">
    <property type="entry name" value="Nuo51_FMN-bd_sf"/>
</dbReference>
<comment type="subunit">
    <text evidence="8">The complex is composed of six subunits: RnfA, RnfB, RnfC, RnfD, RnfE and RnfG.</text>
</comment>
<dbReference type="HAMAP" id="MF_00461">
    <property type="entry name" value="RsxC_RnfC"/>
    <property type="match status" value="1"/>
</dbReference>
<dbReference type="InterPro" id="IPR017900">
    <property type="entry name" value="4Fe4S_Fe_S_CS"/>
</dbReference>
<evidence type="ECO:0000259" key="10">
    <source>
        <dbReference type="PROSITE" id="PS51379"/>
    </source>
</evidence>
<dbReference type="PROSITE" id="PS51379">
    <property type="entry name" value="4FE4S_FER_2"/>
    <property type="match status" value="2"/>
</dbReference>
<feature type="domain" description="4Fe-4S ferredoxin-type" evidence="10">
    <location>
        <begin position="370"/>
        <end position="401"/>
    </location>
</feature>
<accession>A0ABP8IPL0</accession>
<feature type="binding site" evidence="8">
    <location>
        <position position="420"/>
    </location>
    <ligand>
        <name>[4Fe-4S] cluster</name>
        <dbReference type="ChEBI" id="CHEBI:49883"/>
        <label>2</label>
    </ligand>
</feature>
<comment type="subcellular location">
    <subcellularLocation>
        <location evidence="8">Cell inner membrane</location>
        <topology evidence="8">Peripheral membrane protein</topology>
    </subcellularLocation>
</comment>
<evidence type="ECO:0000256" key="6">
    <source>
        <dbReference type="ARBA" id="ARBA00023004"/>
    </source>
</evidence>
<dbReference type="SUPFAM" id="SSF142019">
    <property type="entry name" value="Nqo1 FMN-binding domain-like"/>
    <property type="match status" value="1"/>
</dbReference>
<comment type="function">
    <text evidence="8">Part of a membrane-bound complex that couples electron transfer with translocation of ions across the membrane.</text>
</comment>
<feature type="binding site" evidence="8">
    <location>
        <position position="381"/>
    </location>
    <ligand>
        <name>[4Fe-4S] cluster</name>
        <dbReference type="ChEBI" id="CHEBI:49883"/>
        <label>1</label>
    </ligand>
</feature>